<keyword evidence="11" id="KW-1185">Reference proteome</keyword>
<feature type="transmembrane region" description="Helical" evidence="7">
    <location>
        <begin position="324"/>
        <end position="344"/>
    </location>
</feature>
<dbReference type="Proteomes" id="UP000048984">
    <property type="component" value="Unassembled WGS sequence"/>
</dbReference>
<dbReference type="InterPro" id="IPR025857">
    <property type="entry name" value="MacB_PCD"/>
</dbReference>
<dbReference type="AlphaFoldDB" id="A0A0P6W9D6"/>
<feature type="domain" description="ABC3 transporter permease C-terminal" evidence="8">
    <location>
        <begin position="281"/>
        <end position="405"/>
    </location>
</feature>
<evidence type="ECO:0000313" key="11">
    <source>
        <dbReference type="Proteomes" id="UP000048984"/>
    </source>
</evidence>
<feature type="domain" description="MacB-like periplasmic core" evidence="9">
    <location>
        <begin position="19"/>
        <end position="252"/>
    </location>
</feature>
<proteinExistence type="inferred from homology"/>
<evidence type="ECO:0000259" key="8">
    <source>
        <dbReference type="Pfam" id="PF02687"/>
    </source>
</evidence>
<evidence type="ECO:0000256" key="2">
    <source>
        <dbReference type="ARBA" id="ARBA00005236"/>
    </source>
</evidence>
<reference evidence="10 11" key="1">
    <citation type="submission" date="2015-09" db="EMBL/GenBank/DDBJ databases">
        <authorList>
            <person name="Jackson K.R."/>
            <person name="Lunt B.L."/>
            <person name="Fisher J.N.B."/>
            <person name="Gardner A.V."/>
            <person name="Bailey M.E."/>
            <person name="Deus L.M."/>
            <person name="Earl A.S."/>
            <person name="Gibby P.D."/>
            <person name="Hartmann K.A."/>
            <person name="Liu J.E."/>
            <person name="Manci A.M."/>
            <person name="Nielsen D.A."/>
            <person name="Solomon M.B."/>
            <person name="Breakwell D.P."/>
            <person name="Burnett S.H."/>
            <person name="Grose J.H."/>
        </authorList>
    </citation>
    <scope>NUCLEOTIDE SEQUENCE [LARGE SCALE GENOMIC DNA]</scope>
    <source>
        <strain evidence="10 11">16</strain>
    </source>
</reference>
<dbReference type="InterPro" id="IPR003838">
    <property type="entry name" value="ABC3_permease_C"/>
</dbReference>
<evidence type="ECO:0000256" key="7">
    <source>
        <dbReference type="SAM" id="Phobius"/>
    </source>
</evidence>
<dbReference type="RefSeq" id="WP_054361939.1">
    <property type="nucleotide sequence ID" value="NZ_LJYW01000001.1"/>
</dbReference>
<evidence type="ECO:0000256" key="5">
    <source>
        <dbReference type="ARBA" id="ARBA00022989"/>
    </source>
</evidence>
<dbReference type="GO" id="GO:0098797">
    <property type="term" value="C:plasma membrane protein complex"/>
    <property type="evidence" value="ECO:0007669"/>
    <property type="project" value="TreeGrafter"/>
</dbReference>
<keyword evidence="6 7" id="KW-0472">Membrane</keyword>
<comment type="similarity">
    <text evidence="2">Belongs to the ABC-4 integral membrane protein family. LolC/E subfamily.</text>
</comment>
<dbReference type="InterPro" id="IPR051447">
    <property type="entry name" value="Lipoprotein-release_system"/>
</dbReference>
<keyword evidence="3" id="KW-1003">Cell membrane</keyword>
<evidence type="ECO:0000256" key="1">
    <source>
        <dbReference type="ARBA" id="ARBA00004651"/>
    </source>
</evidence>
<dbReference type="EMBL" id="LJYW01000001">
    <property type="protein sequence ID" value="KPL55772.1"/>
    <property type="molecule type" value="Genomic_DNA"/>
</dbReference>
<comment type="caution">
    <text evidence="10">The sequence shown here is derived from an EMBL/GenBank/DDBJ whole genome shotgun (WGS) entry which is preliminary data.</text>
</comment>
<feature type="transmembrane region" description="Helical" evidence="7">
    <location>
        <begin position="277"/>
        <end position="303"/>
    </location>
</feature>
<organism evidence="10 11">
    <name type="scientific">Prosthecodimorpha hirschii</name>
    <dbReference type="NCBI Taxonomy" id="665126"/>
    <lineage>
        <taxon>Bacteria</taxon>
        <taxon>Pseudomonadati</taxon>
        <taxon>Pseudomonadota</taxon>
        <taxon>Alphaproteobacteria</taxon>
        <taxon>Hyphomicrobiales</taxon>
        <taxon>Ancalomicrobiaceae</taxon>
        <taxon>Prosthecodimorpha</taxon>
    </lineage>
</organism>
<dbReference type="STRING" id="665126.ABB55_09365"/>
<dbReference type="Pfam" id="PF12704">
    <property type="entry name" value="MacB_PCD"/>
    <property type="match status" value="1"/>
</dbReference>
<reference evidence="10 11" key="2">
    <citation type="submission" date="2015-10" db="EMBL/GenBank/DDBJ databases">
        <title>Draft Genome Sequence of Prosthecomicrobium hirschii ATCC 27832.</title>
        <authorList>
            <person name="Daniel J."/>
            <person name="Givan S.A."/>
            <person name="Brun Y.V."/>
            <person name="Brown P.J."/>
        </authorList>
    </citation>
    <scope>NUCLEOTIDE SEQUENCE [LARGE SCALE GENOMIC DNA]</scope>
    <source>
        <strain evidence="10 11">16</strain>
    </source>
</reference>
<evidence type="ECO:0000256" key="3">
    <source>
        <dbReference type="ARBA" id="ARBA00022475"/>
    </source>
</evidence>
<accession>A0A0P6W9D6</accession>
<feature type="transmembrane region" description="Helical" evidence="7">
    <location>
        <begin position="20"/>
        <end position="40"/>
    </location>
</feature>
<dbReference type="PANTHER" id="PTHR30489:SF0">
    <property type="entry name" value="LIPOPROTEIN-RELEASING SYSTEM TRANSMEMBRANE PROTEIN LOLE"/>
    <property type="match status" value="1"/>
</dbReference>
<evidence type="ECO:0000256" key="4">
    <source>
        <dbReference type="ARBA" id="ARBA00022692"/>
    </source>
</evidence>
<keyword evidence="5 7" id="KW-1133">Transmembrane helix</keyword>
<dbReference type="PANTHER" id="PTHR30489">
    <property type="entry name" value="LIPOPROTEIN-RELEASING SYSTEM TRANSMEMBRANE PROTEIN LOLE"/>
    <property type="match status" value="1"/>
</dbReference>
<evidence type="ECO:0000259" key="9">
    <source>
        <dbReference type="Pfam" id="PF12704"/>
    </source>
</evidence>
<dbReference type="Pfam" id="PF02687">
    <property type="entry name" value="FtsX"/>
    <property type="match status" value="1"/>
</dbReference>
<comment type="subcellular location">
    <subcellularLocation>
        <location evidence="1">Cell membrane</location>
        <topology evidence="1">Multi-pass membrane protein</topology>
    </subcellularLocation>
</comment>
<gene>
    <name evidence="10" type="ORF">ABB55_09365</name>
</gene>
<feature type="transmembrane region" description="Helical" evidence="7">
    <location>
        <begin position="376"/>
        <end position="395"/>
    </location>
</feature>
<dbReference type="GO" id="GO:0044874">
    <property type="term" value="P:lipoprotein localization to outer membrane"/>
    <property type="evidence" value="ECO:0007669"/>
    <property type="project" value="TreeGrafter"/>
</dbReference>
<evidence type="ECO:0000256" key="6">
    <source>
        <dbReference type="ARBA" id="ARBA00023136"/>
    </source>
</evidence>
<protein>
    <submittedName>
        <fullName evidence="10">ABC transporter</fullName>
    </submittedName>
</protein>
<name>A0A0P6W9D6_9HYPH</name>
<evidence type="ECO:0000313" key="10">
    <source>
        <dbReference type="EMBL" id="KPL55772.1"/>
    </source>
</evidence>
<keyword evidence="4 7" id="KW-0812">Transmembrane</keyword>
<sequence>MRLLFDIAYTHIAGRLRQTVVSIVGVMLGVGFSIAMAALMQGSQDDFVTQLIDALPHVSVSDETRQPPRQPALDRFDAVEMFGLKPDDDRRGIRNPTEVLALLKALVPGRIAPALTGQAVARYGGGDVGLAVAGIEPAAEKRVSRIAKDMREGSLDTLAADPNGIVIGDGVARKLGAGLGDQITVSTSRGILKRLKIVGLFHTGVTTQDDGTGYVGLKAAQILFERPNAINQIKIRLDEVGQARAVAARIEREIGYKSLSWEEANQSLLEAFKIRNIIMFTVVGAILLVAGFGIYNIVSTIVHEKARDIAILKSLGFAEADMRHIFLIEGLMIGVLGSAAGWALGFGLTELLGSIRFELKGGLTEVTHLPVARDPLHYLIAAVFALGSAGVAGFLPARKAAKVKPVDIIRGAT</sequence>